<dbReference type="AlphaFoldDB" id="A0A1X7T877"/>
<accession>A0A1X7T877</accession>
<name>A0A1X7T877_AMPQE</name>
<evidence type="ECO:0000313" key="1">
    <source>
        <dbReference type="EnsemblMetazoa" id="Aqu2.1.10751_001"/>
    </source>
</evidence>
<dbReference type="InParanoid" id="A0A1X7T877"/>
<dbReference type="OrthoDB" id="416437at2759"/>
<organism evidence="1">
    <name type="scientific">Amphimedon queenslandica</name>
    <name type="common">Sponge</name>
    <dbReference type="NCBI Taxonomy" id="400682"/>
    <lineage>
        <taxon>Eukaryota</taxon>
        <taxon>Metazoa</taxon>
        <taxon>Porifera</taxon>
        <taxon>Demospongiae</taxon>
        <taxon>Heteroscleromorpha</taxon>
        <taxon>Haplosclerida</taxon>
        <taxon>Niphatidae</taxon>
        <taxon>Amphimedon</taxon>
    </lineage>
</organism>
<reference evidence="1" key="1">
    <citation type="submission" date="2017-05" db="UniProtKB">
        <authorList>
            <consortium name="EnsemblMetazoa"/>
        </authorList>
    </citation>
    <scope>IDENTIFICATION</scope>
</reference>
<sequence>MRQRGDTEYSEILNRVRIGSQTKSDISFLRSRLTSRIRDPIDVSQPTFVDALHLMPLKEQVEEYNDSRLKDLSCSTKIYELMQSIQ</sequence>
<dbReference type="EnsemblMetazoa" id="Aqu2.1.10751_001">
    <property type="protein sequence ID" value="Aqu2.1.10751_001"/>
    <property type="gene ID" value="Aqu2.1.10751"/>
</dbReference>
<protein>
    <submittedName>
        <fullName evidence="1">Uncharacterized protein</fullName>
    </submittedName>
</protein>
<proteinExistence type="predicted"/>